<evidence type="ECO:0000259" key="1">
    <source>
        <dbReference type="Pfam" id="PF00557"/>
    </source>
</evidence>
<evidence type="ECO:0000313" key="3">
    <source>
        <dbReference type="EMBL" id="KGF56954.1"/>
    </source>
</evidence>
<dbReference type="InterPro" id="IPR000994">
    <property type="entry name" value="Pept_M24"/>
</dbReference>
<dbReference type="Pfam" id="PF00557">
    <property type="entry name" value="Peptidase_M24"/>
    <property type="match status" value="1"/>
</dbReference>
<feature type="domain" description="Peptidase M24" evidence="1">
    <location>
        <begin position="148"/>
        <end position="352"/>
    </location>
</feature>
<dbReference type="AlphaFoldDB" id="A0A096DHF1"/>
<dbReference type="Gene3D" id="3.40.350.10">
    <property type="entry name" value="Creatinase/prolidase N-terminal domain"/>
    <property type="match status" value="1"/>
</dbReference>
<dbReference type="Gene3D" id="3.90.230.10">
    <property type="entry name" value="Creatinase/methionine aminopeptidase superfamily"/>
    <property type="match status" value="1"/>
</dbReference>
<sequence>MKQYIPCRIAALQDKLRERGLDAALIYDRENLIYFAGISDLEGGVLCVPSDGTAELFCLWMEAEHMRRESGLKVTGYLFPADTQSTMAAKWLHKLGLERPRVGFTRYFISLKDYQCLREAVPQMKVEDIAAVCYQLRSIKCPEEIWRIRAASKALKAGMDAALSVVRAGISERDVLVEAEYAMGKAGSQGSPFRMQVLTHSRQMQKHPYAGAALLEDNAPVVIHLGASVEGYTAKMCRTVFLGTPPEACVEIYRVLRRAQETAVARLRPGVTCGALYQAAADCVEKAGYGEHWVMEHIGYGVGIRQSEFYPIIAKGSAVPIEKNMVVDLLLPSIYVPNIGGPRLTDTILVTAHGAEYLTDYSREIWFR</sequence>
<dbReference type="InterPro" id="IPR029149">
    <property type="entry name" value="Creatin/AminoP/Spt16_N"/>
</dbReference>
<keyword evidence="4" id="KW-1185">Reference proteome</keyword>
<protein>
    <recommendedName>
        <fullName evidence="5">Peptidase M24 domain-containing protein</fullName>
    </recommendedName>
</protein>
<dbReference type="PANTHER" id="PTHR46112">
    <property type="entry name" value="AMINOPEPTIDASE"/>
    <property type="match status" value="1"/>
</dbReference>
<dbReference type="Pfam" id="PF01321">
    <property type="entry name" value="Creatinase_N"/>
    <property type="match status" value="1"/>
</dbReference>
<name>A0A096DHF1_FLAPL</name>
<dbReference type="EMBL" id="ADLO01000022">
    <property type="protein sequence ID" value="KGF56954.1"/>
    <property type="molecule type" value="Genomic_DNA"/>
</dbReference>
<proteinExistence type="predicted"/>
<dbReference type="PANTHER" id="PTHR46112:SF2">
    <property type="entry name" value="XAA-PRO AMINOPEPTIDASE P-RELATED"/>
    <property type="match status" value="1"/>
</dbReference>
<dbReference type="Proteomes" id="UP000029585">
    <property type="component" value="Unassembled WGS sequence"/>
</dbReference>
<dbReference type="SUPFAM" id="SSF55920">
    <property type="entry name" value="Creatinase/aminopeptidase"/>
    <property type="match status" value="1"/>
</dbReference>
<dbReference type="RefSeq" id="WP_024723600.1">
    <property type="nucleotide sequence ID" value="NZ_KN174161.1"/>
</dbReference>
<dbReference type="InterPro" id="IPR050659">
    <property type="entry name" value="Peptidase_M24B"/>
</dbReference>
<gene>
    <name evidence="3" type="ORF">HMPREF9460_00585</name>
</gene>
<reference evidence="3 4" key="1">
    <citation type="submission" date="2011-08" db="EMBL/GenBank/DDBJ databases">
        <title>The Genome Sequence of Clostridium orbiscindens 1_3_50AFAA.</title>
        <authorList>
            <consortium name="The Broad Institute Genome Sequencing Platform"/>
            <person name="Earl A."/>
            <person name="Ward D."/>
            <person name="Feldgarden M."/>
            <person name="Gevers D."/>
            <person name="Daigneault M."/>
            <person name="Strauss J."/>
            <person name="Allen-Vercoe E."/>
            <person name="Young S.K."/>
            <person name="Zeng Q."/>
            <person name="Gargeya S."/>
            <person name="Fitzgerald M."/>
            <person name="Haas B."/>
            <person name="Abouelleil A."/>
            <person name="Alvarado L."/>
            <person name="Arachchi H.M."/>
            <person name="Berlin A."/>
            <person name="Brown A."/>
            <person name="Chapman S.B."/>
            <person name="Chen Z."/>
            <person name="Dunbar C."/>
            <person name="Freedman E."/>
            <person name="Gearin G."/>
            <person name="Gellesch M."/>
            <person name="Goldberg J."/>
            <person name="Griggs A."/>
            <person name="Gujja S."/>
            <person name="Heiman D."/>
            <person name="Howarth C."/>
            <person name="Larson L."/>
            <person name="Lui A."/>
            <person name="MacDonald P.J.P."/>
            <person name="Montmayeur A."/>
            <person name="Murphy C."/>
            <person name="Neiman D."/>
            <person name="Pearson M."/>
            <person name="Priest M."/>
            <person name="Roberts A."/>
            <person name="Saif S."/>
            <person name="Shea T."/>
            <person name="Shenoy N."/>
            <person name="Sisk P."/>
            <person name="Stolte C."/>
            <person name="Sykes S."/>
            <person name="Wortman J."/>
            <person name="Nusbaum C."/>
            <person name="Birren B."/>
        </authorList>
    </citation>
    <scope>NUCLEOTIDE SEQUENCE [LARGE SCALE GENOMIC DNA]</scope>
    <source>
        <strain evidence="3 4">1_3_50AFAA</strain>
    </source>
</reference>
<dbReference type="InterPro" id="IPR036005">
    <property type="entry name" value="Creatinase/aminopeptidase-like"/>
</dbReference>
<feature type="domain" description="Creatinase N-terminal" evidence="2">
    <location>
        <begin position="8"/>
        <end position="139"/>
    </location>
</feature>
<accession>A0A096DHF1</accession>
<comment type="caution">
    <text evidence="3">The sequence shown here is derived from an EMBL/GenBank/DDBJ whole genome shotgun (WGS) entry which is preliminary data.</text>
</comment>
<dbReference type="PATRIC" id="fig|742738.3.peg.607"/>
<organism evidence="3 4">
    <name type="scientific">Flavonifractor plautii 1_3_50AFAA</name>
    <dbReference type="NCBI Taxonomy" id="742738"/>
    <lineage>
        <taxon>Bacteria</taxon>
        <taxon>Bacillati</taxon>
        <taxon>Bacillota</taxon>
        <taxon>Clostridia</taxon>
        <taxon>Eubacteriales</taxon>
        <taxon>Oscillospiraceae</taxon>
        <taxon>Flavonifractor</taxon>
    </lineage>
</organism>
<dbReference type="eggNOG" id="COG0006">
    <property type="taxonomic scope" value="Bacteria"/>
</dbReference>
<evidence type="ECO:0000313" key="4">
    <source>
        <dbReference type="Proteomes" id="UP000029585"/>
    </source>
</evidence>
<evidence type="ECO:0000259" key="2">
    <source>
        <dbReference type="Pfam" id="PF01321"/>
    </source>
</evidence>
<dbReference type="HOGENOM" id="CLU_017266_4_0_9"/>
<dbReference type="SUPFAM" id="SSF53092">
    <property type="entry name" value="Creatinase/prolidase N-terminal domain"/>
    <property type="match status" value="1"/>
</dbReference>
<dbReference type="InterPro" id="IPR000587">
    <property type="entry name" value="Creatinase_N"/>
</dbReference>
<evidence type="ECO:0008006" key="5">
    <source>
        <dbReference type="Google" id="ProtNLM"/>
    </source>
</evidence>